<name>A0ACD1E3N2_9MICO</name>
<dbReference type="Proteomes" id="UP000681794">
    <property type="component" value="Chromosome"/>
</dbReference>
<evidence type="ECO:0000313" key="2">
    <source>
        <dbReference type="Proteomes" id="UP000681794"/>
    </source>
</evidence>
<organism evidence="1 2">
    <name type="scientific">Curtobacterium aetherium</name>
    <dbReference type="NCBI Taxonomy" id="2841594"/>
    <lineage>
        <taxon>Bacteria</taxon>
        <taxon>Bacillati</taxon>
        <taxon>Actinomycetota</taxon>
        <taxon>Actinomycetes</taxon>
        <taxon>Micrococcales</taxon>
        <taxon>Microbacteriaceae</taxon>
        <taxon>Curtobacterium</taxon>
    </lineage>
</organism>
<sequence>MRGCLVRSRRSSTVVVLASVALLAVSGCSTAPATIGSATGGTSRSTAVGDAGTGGATAGTRVAHRALPTGGIPDYQLGGAYTPPAGVTVVERDSTERPAARTYGICYVNGFQTQPDERAAWLSDHPRAVLRTASGKPVSDPGWPDEVLLDTRSASARATITGVLSRSIARCADRGFDAVEFDNLDSWTRSGGRLTRSGNLALAASLVRVAHQHGLAAAQKNTPQLGAQGKQRTGFDFAVAEECVQYDECAAYTDVYGARVLDVEYADTLEQRWSDVCAMTDRPRMTILRDRDLVPAGAKGHVFRRC</sequence>
<protein>
    <submittedName>
        <fullName evidence="1">Endo alpha-1,4 polygalactosaminidase</fullName>
    </submittedName>
</protein>
<evidence type="ECO:0000313" key="1">
    <source>
        <dbReference type="EMBL" id="QWS33381.1"/>
    </source>
</evidence>
<accession>A0ACD1E3N2</accession>
<proteinExistence type="predicted"/>
<gene>
    <name evidence="1" type="ORF">KM842_14265</name>
</gene>
<reference evidence="1" key="1">
    <citation type="submission" date="2021-06" db="EMBL/GenBank/DDBJ databases">
        <authorList>
            <person name="Ellington A.J."/>
            <person name="Bryan N.C."/>
            <person name="Christner B.C."/>
            <person name="Reisch C.R."/>
        </authorList>
    </citation>
    <scope>NUCLEOTIDE SEQUENCE</scope>
    <source>
        <strain evidence="1">L6-1</strain>
    </source>
</reference>
<dbReference type="EMBL" id="CP076544">
    <property type="protein sequence ID" value="QWS33381.1"/>
    <property type="molecule type" value="Genomic_DNA"/>
</dbReference>
<keyword evidence="2" id="KW-1185">Reference proteome</keyword>